<proteinExistence type="predicted"/>
<dbReference type="EMBL" id="JBEPTQ010000001">
    <property type="protein sequence ID" value="MET4716339.1"/>
    <property type="molecule type" value="Genomic_DNA"/>
</dbReference>
<dbReference type="Gene3D" id="3.40.50.720">
    <property type="entry name" value="NAD(P)-binding Rossmann-like Domain"/>
    <property type="match status" value="1"/>
</dbReference>
<dbReference type="InterPro" id="IPR051450">
    <property type="entry name" value="Gfo/Idh/MocA_Oxidoreductases"/>
</dbReference>
<dbReference type="Gene3D" id="3.30.360.10">
    <property type="entry name" value="Dihydrodipicolinate Reductase, domain 2"/>
    <property type="match status" value="1"/>
</dbReference>
<gene>
    <name evidence="3" type="ORF">ABIF63_000442</name>
</gene>
<comment type="caution">
    <text evidence="3">The sequence shown here is derived from an EMBL/GenBank/DDBJ whole genome shotgun (WGS) entry which is preliminary data.</text>
</comment>
<keyword evidence="4" id="KW-1185">Reference proteome</keyword>
<evidence type="ECO:0000313" key="4">
    <source>
        <dbReference type="Proteomes" id="UP001549291"/>
    </source>
</evidence>
<sequence length="389" mass="43041">MSRSIVLRSKPLPPLLDTQNQTENAAVQTAKNGPLLAIIGCGYWGAKHIRVACDIRDARMSMAADLSPDRLEYIHSQYPSVAVSRDFGAVLNNPSIDGVIVATPVETHFELARAVLQAGKHALVEKPLAMTSAQCRELNAIAEERKRVLMVGHTFEYHPAVGFIRQMIQSGSLGELYYIDSRRLNLGLYRQDANVLWDLAPHDLSIIFFLLEEVAQTIGAWGCAHVLPNVEDVVYAKMGFKSGATAHVHVSWLDPVKVRQITIVGSDAMLVFDDVQPSEKVRVYQKRFRPRIDGDSYADFQSAYHHGDVHIPAISNSEPLKLEILDFVNAMKTGERPRADGVHGLRVVEALEAASACLRLKHKQRGNVKDQLTFRRRNVSVGGPGIAVT</sequence>
<evidence type="ECO:0000259" key="2">
    <source>
        <dbReference type="Pfam" id="PF22725"/>
    </source>
</evidence>
<accession>A0ABV2RHD2</accession>
<dbReference type="PANTHER" id="PTHR43377:SF6">
    <property type="entry name" value="GFO_IDH_MOCA-LIKE OXIDOREDUCTASE N-TERMINAL DOMAIN-CONTAINING PROTEIN"/>
    <property type="match status" value="1"/>
</dbReference>
<dbReference type="SUPFAM" id="SSF51735">
    <property type="entry name" value="NAD(P)-binding Rossmann-fold domains"/>
    <property type="match status" value="1"/>
</dbReference>
<protein>
    <submittedName>
        <fullName evidence="3">Dehydrogenase</fullName>
    </submittedName>
</protein>
<dbReference type="PANTHER" id="PTHR43377">
    <property type="entry name" value="BILIVERDIN REDUCTASE A"/>
    <property type="match status" value="1"/>
</dbReference>
<name>A0ABV2RHD2_BRAJP</name>
<feature type="domain" description="GFO/IDH/MocA-like oxidoreductase" evidence="2">
    <location>
        <begin position="164"/>
        <end position="270"/>
    </location>
</feature>
<dbReference type="InterPro" id="IPR000683">
    <property type="entry name" value="Gfo/Idh/MocA-like_OxRdtase_N"/>
</dbReference>
<organism evidence="3 4">
    <name type="scientific">Bradyrhizobium japonicum</name>
    <dbReference type="NCBI Taxonomy" id="375"/>
    <lineage>
        <taxon>Bacteria</taxon>
        <taxon>Pseudomonadati</taxon>
        <taxon>Pseudomonadota</taxon>
        <taxon>Alphaproteobacteria</taxon>
        <taxon>Hyphomicrobiales</taxon>
        <taxon>Nitrobacteraceae</taxon>
        <taxon>Bradyrhizobium</taxon>
    </lineage>
</organism>
<dbReference type="InterPro" id="IPR036291">
    <property type="entry name" value="NAD(P)-bd_dom_sf"/>
</dbReference>
<dbReference type="RefSeq" id="WP_212479225.1">
    <property type="nucleotide sequence ID" value="NZ_JBEPTQ010000001.1"/>
</dbReference>
<evidence type="ECO:0000259" key="1">
    <source>
        <dbReference type="Pfam" id="PF01408"/>
    </source>
</evidence>
<feature type="domain" description="Gfo/Idh/MocA-like oxidoreductase N-terminal" evidence="1">
    <location>
        <begin position="37"/>
        <end position="153"/>
    </location>
</feature>
<dbReference type="Pfam" id="PF22725">
    <property type="entry name" value="GFO_IDH_MocA_C3"/>
    <property type="match status" value="1"/>
</dbReference>
<dbReference type="SUPFAM" id="SSF55347">
    <property type="entry name" value="Glyceraldehyde-3-phosphate dehydrogenase-like, C-terminal domain"/>
    <property type="match status" value="1"/>
</dbReference>
<dbReference type="Proteomes" id="UP001549291">
    <property type="component" value="Unassembled WGS sequence"/>
</dbReference>
<dbReference type="InterPro" id="IPR055170">
    <property type="entry name" value="GFO_IDH_MocA-like_dom"/>
</dbReference>
<reference evidence="3 4" key="1">
    <citation type="submission" date="2024-06" db="EMBL/GenBank/DDBJ databases">
        <title>Genomic Encyclopedia of Type Strains, Phase V (KMG-V): Genome sequencing to study the core and pangenomes of soil and plant-associated prokaryotes.</title>
        <authorList>
            <person name="Whitman W."/>
        </authorList>
    </citation>
    <scope>NUCLEOTIDE SEQUENCE [LARGE SCALE GENOMIC DNA]</scope>
    <source>
        <strain evidence="3 4">USDA 160</strain>
    </source>
</reference>
<dbReference type="Pfam" id="PF01408">
    <property type="entry name" value="GFO_IDH_MocA"/>
    <property type="match status" value="1"/>
</dbReference>
<evidence type="ECO:0000313" key="3">
    <source>
        <dbReference type="EMBL" id="MET4716339.1"/>
    </source>
</evidence>